<reference evidence="1 2" key="1">
    <citation type="submission" date="2024-02" db="EMBL/GenBank/DDBJ databases">
        <authorList>
            <person name="Saticioglu I.B."/>
        </authorList>
    </citation>
    <scope>NUCLEOTIDE SEQUENCE [LARGE SCALE GENOMIC DNA]</scope>
    <source>
        <strain evidence="1 2">Mu-80</strain>
    </source>
</reference>
<protein>
    <recommendedName>
        <fullName evidence="3">Transcription factor zinc-finger domain-containing protein</fullName>
    </recommendedName>
</protein>
<evidence type="ECO:0000313" key="2">
    <source>
        <dbReference type="Proteomes" id="UP001371224"/>
    </source>
</evidence>
<dbReference type="Proteomes" id="UP001371224">
    <property type="component" value="Unassembled WGS sequence"/>
</dbReference>
<proteinExistence type="predicted"/>
<name>A0ABU8LBF0_9MICO</name>
<evidence type="ECO:0000313" key="1">
    <source>
        <dbReference type="EMBL" id="MEJ1088330.1"/>
    </source>
</evidence>
<gene>
    <name evidence="1" type="ORF">WDU99_08375</name>
</gene>
<keyword evidence="2" id="KW-1185">Reference proteome</keyword>
<comment type="caution">
    <text evidence="1">The sequence shown here is derived from an EMBL/GenBank/DDBJ whole genome shotgun (WGS) entry which is preliminary data.</text>
</comment>
<organism evidence="1 2">
    <name type="scientific">Microbacterium bandirmense</name>
    <dbReference type="NCBI Taxonomy" id="3122050"/>
    <lineage>
        <taxon>Bacteria</taxon>
        <taxon>Bacillati</taxon>
        <taxon>Actinomycetota</taxon>
        <taxon>Actinomycetes</taxon>
        <taxon>Micrococcales</taxon>
        <taxon>Microbacteriaceae</taxon>
        <taxon>Microbacterium</taxon>
    </lineage>
</organism>
<accession>A0ABU8LBF0</accession>
<dbReference type="RefSeq" id="WP_337331998.1">
    <property type="nucleotide sequence ID" value="NZ_JBBDGM010000006.1"/>
</dbReference>
<evidence type="ECO:0008006" key="3">
    <source>
        <dbReference type="Google" id="ProtNLM"/>
    </source>
</evidence>
<dbReference type="EMBL" id="JBBDGM010000006">
    <property type="protein sequence ID" value="MEJ1088330.1"/>
    <property type="molecule type" value="Genomic_DNA"/>
</dbReference>
<sequence>MDDLERQRELRRERDRLLDVPNCPECLHRMEPAEVDDDLMWLCRECGASRSA</sequence>